<protein>
    <submittedName>
        <fullName evidence="2">Uncharacterized protein</fullName>
    </submittedName>
</protein>
<dbReference type="KEGG" id="sphu:SPPYR_3815"/>
<feature type="coiled-coil region" evidence="1">
    <location>
        <begin position="26"/>
        <end position="53"/>
    </location>
</feature>
<dbReference type="EMBL" id="LT598653">
    <property type="protein sequence ID" value="SBV34930.1"/>
    <property type="molecule type" value="Genomic_DNA"/>
</dbReference>
<organism evidence="2">
    <name type="scientific">uncultured Sphingopyxis sp</name>
    <dbReference type="NCBI Taxonomy" id="310581"/>
    <lineage>
        <taxon>Bacteria</taxon>
        <taxon>Pseudomonadati</taxon>
        <taxon>Pseudomonadota</taxon>
        <taxon>Alphaproteobacteria</taxon>
        <taxon>Sphingomonadales</taxon>
        <taxon>Sphingomonadaceae</taxon>
        <taxon>Sphingopyxis</taxon>
        <taxon>environmental samples</taxon>
    </lineage>
</organism>
<proteinExistence type="predicted"/>
<name>A0A1Y5PY89_9SPHN</name>
<keyword evidence="1" id="KW-0175">Coiled coil</keyword>
<reference evidence="2" key="1">
    <citation type="submission" date="2016-03" db="EMBL/GenBank/DDBJ databases">
        <authorList>
            <person name="Ploux O."/>
        </authorList>
    </citation>
    <scope>NUCLEOTIDE SEQUENCE</scope>
    <source>
        <strain evidence="2">UC10</strain>
    </source>
</reference>
<gene>
    <name evidence="2" type="ORF">SPPYR_3815</name>
</gene>
<sequence>MALVCYFAQNDDSEAEMADESIRELLSKLLKRREELRLESEALEKLIETYRQLSMLEKEQELPQLDLWKGSRSRRARSAYVAEMMAAARRQILSDGRPLTRSELLQRLEAEGYVIDGGDKSKVLGTNLWRSGQFQHIEKKGYWPVDTPIPRKFGRS</sequence>
<dbReference type="AlphaFoldDB" id="A0A1Y5PY89"/>
<accession>A0A1Y5PY89</accession>
<evidence type="ECO:0000256" key="1">
    <source>
        <dbReference type="SAM" id="Coils"/>
    </source>
</evidence>
<evidence type="ECO:0000313" key="2">
    <source>
        <dbReference type="EMBL" id="SBV34930.1"/>
    </source>
</evidence>